<dbReference type="InterPro" id="IPR032466">
    <property type="entry name" value="Metal_Hydrolase"/>
</dbReference>
<sequence length="468" mass="50804">MNRIVIDNGTLVNEGRRFNGYIVIEGDRIARIGAGRYPGAQAEIGAGTEVGTAARAEAGTAAGIPTRVIDASGKLVLPGVIDDQVHFREPGMTYKADIRSESAAAVCGGVTSYMEMPNTNPPAVTLERLEEKFARAAEVSPANYSFYLGATNDNIGVIRRLAPRRVCGVKVFMGSSTGNLLVDKDAALAALFAESPVLIATHCEDEGTIRANIQRFREEYGDRATAALHPSIRSAEACYRSSAKAVELADRYGADLHILHLSTAHELSLFDDRPLAEKKITNEVCVHHLWFTDADYAAKGNLIKWNPAVKSAADRAALRAGILSGKVDVVATDHAPHTLEEKLQPYWSAPSGGPLVQHSLIAMLEMSREGTFPVEKVVEKMCHAPAIRFAVHRRGFLREGYFADIVIVDPDKPWTVSRDNVRSKCGWSPFEGTEFSHSVTHTIVNGGVAYENGELSGTLHGRALEFER</sequence>
<dbReference type="PANTHER" id="PTHR43668">
    <property type="entry name" value="ALLANTOINASE"/>
    <property type="match status" value="1"/>
</dbReference>
<comment type="similarity">
    <text evidence="3">Belongs to the metallo-dependent hydrolases superfamily. DHOase family. Class I DHOase subfamily.</text>
</comment>
<evidence type="ECO:0000313" key="8">
    <source>
        <dbReference type="Proteomes" id="UP000006008"/>
    </source>
</evidence>
<dbReference type="GO" id="GO:0005737">
    <property type="term" value="C:cytoplasm"/>
    <property type="evidence" value="ECO:0007669"/>
    <property type="project" value="TreeGrafter"/>
</dbReference>
<evidence type="ECO:0000256" key="2">
    <source>
        <dbReference type="ARBA" id="ARBA00002368"/>
    </source>
</evidence>
<dbReference type="EMBL" id="ADLD01000004">
    <property type="protein sequence ID" value="EHB93166.1"/>
    <property type="molecule type" value="Genomic_DNA"/>
</dbReference>
<dbReference type="InterPro" id="IPR006680">
    <property type="entry name" value="Amidohydro-rel"/>
</dbReference>
<gene>
    <name evidence="7" type="ORF">HMPREF9450_00432</name>
</gene>
<keyword evidence="4" id="KW-0479">Metal-binding</keyword>
<keyword evidence="8" id="KW-1185">Reference proteome</keyword>
<dbReference type="Proteomes" id="UP000006008">
    <property type="component" value="Unassembled WGS sequence"/>
</dbReference>
<name>G5H672_9BACT</name>
<accession>G5H672</accession>
<comment type="function">
    <text evidence="2">Catalyzes the reversible cyclization of carbamoyl aspartate to dihydroorotate.</text>
</comment>
<dbReference type="InterPro" id="IPR002195">
    <property type="entry name" value="Dihydroorotase_CS"/>
</dbReference>
<dbReference type="PROSITE" id="PS00483">
    <property type="entry name" value="DIHYDROOROTASE_2"/>
    <property type="match status" value="1"/>
</dbReference>
<organism evidence="7 8">
    <name type="scientific">Alistipes indistinctus YIT 12060</name>
    <dbReference type="NCBI Taxonomy" id="742725"/>
    <lineage>
        <taxon>Bacteria</taxon>
        <taxon>Pseudomonadati</taxon>
        <taxon>Bacteroidota</taxon>
        <taxon>Bacteroidia</taxon>
        <taxon>Bacteroidales</taxon>
        <taxon>Rikenellaceae</taxon>
        <taxon>Alistipes</taxon>
    </lineage>
</organism>
<evidence type="ECO:0000313" key="7">
    <source>
        <dbReference type="EMBL" id="EHB93166.1"/>
    </source>
</evidence>
<dbReference type="PANTHER" id="PTHR43668:SF4">
    <property type="entry name" value="ALLANTOINASE"/>
    <property type="match status" value="1"/>
</dbReference>
<dbReference type="GeneID" id="92816853"/>
<dbReference type="PATRIC" id="fig|742725.3.peg.477"/>
<protein>
    <recommendedName>
        <fullName evidence="6">Amidohydrolase-related domain-containing protein</fullName>
    </recommendedName>
</protein>
<dbReference type="Gene3D" id="3.20.20.140">
    <property type="entry name" value="Metal-dependent hydrolases"/>
    <property type="match status" value="1"/>
</dbReference>
<comment type="caution">
    <text evidence="7">The sequence shown here is derived from an EMBL/GenBank/DDBJ whole genome shotgun (WGS) entry which is preliminary data.</text>
</comment>
<dbReference type="eggNOG" id="COG0044">
    <property type="taxonomic scope" value="Bacteria"/>
</dbReference>
<dbReference type="Pfam" id="PF01979">
    <property type="entry name" value="Amidohydro_1"/>
    <property type="match status" value="1"/>
</dbReference>
<dbReference type="NCBIfam" id="NF006688">
    <property type="entry name" value="PRK09236.1"/>
    <property type="match status" value="1"/>
</dbReference>
<dbReference type="SUPFAM" id="SSF51556">
    <property type="entry name" value="Metallo-dependent hydrolases"/>
    <property type="match status" value="1"/>
</dbReference>
<dbReference type="AlphaFoldDB" id="G5H672"/>
<dbReference type="HOGENOM" id="CLU_015572_1_1_10"/>
<dbReference type="Gene3D" id="2.30.40.10">
    <property type="entry name" value="Urease, subunit C, domain 1"/>
    <property type="match status" value="1"/>
</dbReference>
<dbReference type="GO" id="GO:0046872">
    <property type="term" value="F:metal ion binding"/>
    <property type="evidence" value="ECO:0007669"/>
    <property type="project" value="UniProtKB-KW"/>
</dbReference>
<dbReference type="SUPFAM" id="SSF51338">
    <property type="entry name" value="Composite domain of metallo-dependent hydrolases"/>
    <property type="match status" value="1"/>
</dbReference>
<keyword evidence="5" id="KW-0378">Hydrolase</keyword>
<dbReference type="NCBIfam" id="TIGR00857">
    <property type="entry name" value="pyrC_multi"/>
    <property type="match status" value="1"/>
</dbReference>
<evidence type="ECO:0000256" key="1">
    <source>
        <dbReference type="ARBA" id="ARBA00001947"/>
    </source>
</evidence>
<dbReference type="STRING" id="742725.HMPREF9450_00432"/>
<evidence type="ECO:0000256" key="3">
    <source>
        <dbReference type="ARBA" id="ARBA00010286"/>
    </source>
</evidence>
<reference evidence="7 8" key="1">
    <citation type="submission" date="2011-08" db="EMBL/GenBank/DDBJ databases">
        <title>The Genome Sequence of Alistipes indistinctus YIT 12060.</title>
        <authorList>
            <consortium name="The Broad Institute Genome Sequencing Platform"/>
            <person name="Earl A."/>
            <person name="Ward D."/>
            <person name="Feldgarden M."/>
            <person name="Gevers D."/>
            <person name="Morotomi M."/>
            <person name="Young S.K."/>
            <person name="Zeng Q."/>
            <person name="Gargeya S."/>
            <person name="Fitzgerald M."/>
            <person name="Haas B."/>
            <person name="Abouelleil A."/>
            <person name="Alvarado L."/>
            <person name="Arachchi H.M."/>
            <person name="Berlin A."/>
            <person name="Brown A."/>
            <person name="Chapman S.B."/>
            <person name="Chen Z."/>
            <person name="Dunbar C."/>
            <person name="Freedman E."/>
            <person name="Gearin G."/>
            <person name="Gellesch M."/>
            <person name="Goldberg J."/>
            <person name="Griggs A."/>
            <person name="Gujja S."/>
            <person name="Heiman D."/>
            <person name="Howarth C."/>
            <person name="Larson L."/>
            <person name="Lui A."/>
            <person name="MacDonald P.J.P."/>
            <person name="Montmayeur A."/>
            <person name="Murphy C."/>
            <person name="Neiman D."/>
            <person name="Pearson M."/>
            <person name="Priest M."/>
            <person name="Roberts A."/>
            <person name="Saif S."/>
            <person name="Shea T."/>
            <person name="Shenoy N."/>
            <person name="Sisk P."/>
            <person name="Stolte C."/>
            <person name="Sykes S."/>
            <person name="Wortman J."/>
            <person name="Nusbaum C."/>
            <person name="Birren B."/>
        </authorList>
    </citation>
    <scope>NUCLEOTIDE SEQUENCE [LARGE SCALE GENOMIC DNA]</scope>
    <source>
        <strain evidence="7 8">YIT 12060</strain>
    </source>
</reference>
<comment type="cofactor">
    <cofactor evidence="1">
        <name>Zn(2+)</name>
        <dbReference type="ChEBI" id="CHEBI:29105"/>
    </cofactor>
</comment>
<feature type="domain" description="Amidohydrolase-related" evidence="6">
    <location>
        <begin position="75"/>
        <end position="447"/>
    </location>
</feature>
<dbReference type="RefSeq" id="WP_009133238.1">
    <property type="nucleotide sequence ID" value="NZ_CP102250.1"/>
</dbReference>
<proteinExistence type="inferred from homology"/>
<dbReference type="InterPro" id="IPR050138">
    <property type="entry name" value="DHOase/Allantoinase_Hydrolase"/>
</dbReference>
<evidence type="ECO:0000259" key="6">
    <source>
        <dbReference type="Pfam" id="PF01979"/>
    </source>
</evidence>
<evidence type="ECO:0000256" key="5">
    <source>
        <dbReference type="ARBA" id="ARBA00022801"/>
    </source>
</evidence>
<dbReference type="CDD" id="cd01318">
    <property type="entry name" value="DHOase_IIb"/>
    <property type="match status" value="1"/>
</dbReference>
<dbReference type="GO" id="GO:0004038">
    <property type="term" value="F:allantoinase activity"/>
    <property type="evidence" value="ECO:0007669"/>
    <property type="project" value="TreeGrafter"/>
</dbReference>
<dbReference type="InterPro" id="IPR011059">
    <property type="entry name" value="Metal-dep_hydrolase_composite"/>
</dbReference>
<dbReference type="OrthoDB" id="9765462at2"/>
<evidence type="ECO:0000256" key="4">
    <source>
        <dbReference type="ARBA" id="ARBA00022723"/>
    </source>
</evidence>
<dbReference type="GO" id="GO:0006145">
    <property type="term" value="P:purine nucleobase catabolic process"/>
    <property type="evidence" value="ECO:0007669"/>
    <property type="project" value="TreeGrafter"/>
</dbReference>